<dbReference type="EMBL" id="LT899436">
    <property type="protein sequence ID" value="SNR14740.1"/>
    <property type="molecule type" value="Genomic_DNA"/>
</dbReference>
<sequence>MEKIIEKTARQIKDRIEFWYFNYFNKNKSDLNGSELFTLFDFLKPELQIELKSKLNLEYNEIPVLALKITESEFIINTTKKFILIDSNEKETIDYSEFEWHNGYKSFVVDKEKKIITKHDGYLSEFGLRKRNGEIIYWKIPTGYAGYGFWNITKKCELIGRKFKQID</sequence>
<keyword evidence="2" id="KW-1185">Reference proteome</keyword>
<name>A0A238U8K6_9FLAO</name>
<gene>
    <name evidence="1" type="ORF">TJEJU_0979</name>
</gene>
<protein>
    <submittedName>
        <fullName evidence="1">Uncharacterized protein</fullName>
    </submittedName>
</protein>
<dbReference type="OrthoDB" id="669808at2"/>
<proteinExistence type="predicted"/>
<accession>A0A238U8K6</accession>
<evidence type="ECO:0000313" key="1">
    <source>
        <dbReference type="EMBL" id="SNR14740.1"/>
    </source>
</evidence>
<dbReference type="Proteomes" id="UP000215214">
    <property type="component" value="Chromosome TJEJU"/>
</dbReference>
<dbReference type="AlphaFoldDB" id="A0A238U8K6"/>
<reference evidence="1 2" key="1">
    <citation type="submission" date="2017-07" db="EMBL/GenBank/DDBJ databases">
        <authorList>
            <person name="Sun Z.S."/>
            <person name="Albrecht U."/>
            <person name="Echele G."/>
            <person name="Lee C.C."/>
        </authorList>
    </citation>
    <scope>NUCLEOTIDE SEQUENCE [LARGE SCALE GENOMIC DNA]</scope>
    <source>
        <strain evidence="2">type strain: KCTC 22618</strain>
    </source>
</reference>
<dbReference type="RefSeq" id="WP_095069928.1">
    <property type="nucleotide sequence ID" value="NZ_LT899436.1"/>
</dbReference>
<organism evidence="1 2">
    <name type="scientific">Tenacibaculum jejuense</name>
    <dbReference type="NCBI Taxonomy" id="584609"/>
    <lineage>
        <taxon>Bacteria</taxon>
        <taxon>Pseudomonadati</taxon>
        <taxon>Bacteroidota</taxon>
        <taxon>Flavobacteriia</taxon>
        <taxon>Flavobacteriales</taxon>
        <taxon>Flavobacteriaceae</taxon>
        <taxon>Tenacibaculum</taxon>
    </lineage>
</organism>
<evidence type="ECO:0000313" key="2">
    <source>
        <dbReference type="Proteomes" id="UP000215214"/>
    </source>
</evidence>
<dbReference type="KEGG" id="tje:TJEJU_0979"/>